<dbReference type="SMART" id="SM00304">
    <property type="entry name" value="HAMP"/>
    <property type="match status" value="1"/>
</dbReference>
<evidence type="ECO:0000256" key="9">
    <source>
        <dbReference type="SAM" id="Phobius"/>
    </source>
</evidence>
<dbReference type="Proteomes" id="UP000002318">
    <property type="component" value="Chromosome"/>
</dbReference>
<dbReference type="InterPro" id="IPR011495">
    <property type="entry name" value="Sig_transdc_His_kin_sub2_dim/P"/>
</dbReference>
<keyword evidence="5" id="KW-0547">Nucleotide-binding</keyword>
<evidence type="ECO:0000256" key="4">
    <source>
        <dbReference type="ARBA" id="ARBA00022679"/>
    </source>
</evidence>
<feature type="transmembrane region" description="Helical" evidence="9">
    <location>
        <begin position="15"/>
        <end position="40"/>
    </location>
</feature>
<evidence type="ECO:0000259" key="10">
    <source>
        <dbReference type="PROSITE" id="PS50885"/>
    </source>
</evidence>
<reference evidence="11 12" key="1">
    <citation type="journal article" date="2010" name="Stand. Genomic Sci.">
        <title>Complete genome sequence of Spirochaeta smaragdinae type strain (SEBR 4228).</title>
        <authorList>
            <person name="Mavromatis K."/>
            <person name="Yasawong M."/>
            <person name="Chertkov O."/>
            <person name="Lapidus A."/>
            <person name="Lucas S."/>
            <person name="Nolan M."/>
            <person name="Del Rio T.G."/>
            <person name="Tice H."/>
            <person name="Cheng J.F."/>
            <person name="Pitluck S."/>
            <person name="Liolios K."/>
            <person name="Ivanova N."/>
            <person name="Tapia R."/>
            <person name="Han C."/>
            <person name="Bruce D."/>
            <person name="Goodwin L."/>
            <person name="Pati A."/>
            <person name="Chen A."/>
            <person name="Palaniappan K."/>
            <person name="Land M."/>
            <person name="Hauser L."/>
            <person name="Chang Y.J."/>
            <person name="Jeffries C.D."/>
            <person name="Detter J.C."/>
            <person name="Rohde M."/>
            <person name="Brambilla E."/>
            <person name="Spring S."/>
            <person name="Goker M."/>
            <person name="Sikorski J."/>
            <person name="Woyke T."/>
            <person name="Bristow J."/>
            <person name="Eisen J.A."/>
            <person name="Markowitz V."/>
            <person name="Hugenholtz P."/>
            <person name="Klenk H.P."/>
            <person name="Kyrpides N.C."/>
        </authorList>
    </citation>
    <scope>NUCLEOTIDE SEQUENCE [LARGE SCALE GENOMIC DNA]</scope>
    <source>
        <strain evidence="12">DSM 11293 / JCM 15392 / SEBR 4228</strain>
    </source>
</reference>
<accession>E1R464</accession>
<dbReference type="GO" id="GO:0004673">
    <property type="term" value="F:protein histidine kinase activity"/>
    <property type="evidence" value="ECO:0007669"/>
    <property type="project" value="UniProtKB-EC"/>
</dbReference>
<dbReference type="PROSITE" id="PS50885">
    <property type="entry name" value="HAMP"/>
    <property type="match status" value="1"/>
</dbReference>
<dbReference type="STRING" id="573413.Spirs_1359"/>
<dbReference type="InterPro" id="IPR004010">
    <property type="entry name" value="Double_Cache_2"/>
</dbReference>
<evidence type="ECO:0000256" key="2">
    <source>
        <dbReference type="ARBA" id="ARBA00012438"/>
    </source>
</evidence>
<dbReference type="CDD" id="cd12912">
    <property type="entry name" value="PDC2_MCP_like"/>
    <property type="match status" value="2"/>
</dbReference>
<feature type="transmembrane region" description="Helical" evidence="9">
    <location>
        <begin position="317"/>
        <end position="337"/>
    </location>
</feature>
<evidence type="ECO:0000256" key="7">
    <source>
        <dbReference type="ARBA" id="ARBA00022840"/>
    </source>
</evidence>
<feature type="coiled-coil region" evidence="8">
    <location>
        <begin position="374"/>
        <end position="419"/>
    </location>
</feature>
<evidence type="ECO:0000256" key="3">
    <source>
        <dbReference type="ARBA" id="ARBA00022553"/>
    </source>
</evidence>
<dbReference type="OrthoDB" id="366324at2"/>
<dbReference type="PANTHER" id="PTHR41523">
    <property type="entry name" value="TWO-COMPONENT SYSTEM SENSOR PROTEIN"/>
    <property type="match status" value="1"/>
</dbReference>
<dbReference type="eggNOG" id="COG4564">
    <property type="taxonomic scope" value="Bacteria"/>
</dbReference>
<keyword evidence="8" id="KW-0175">Coiled coil</keyword>
<keyword evidence="3" id="KW-0597">Phosphoprotein</keyword>
<dbReference type="GO" id="GO:0007165">
    <property type="term" value="P:signal transduction"/>
    <property type="evidence" value="ECO:0007669"/>
    <property type="project" value="InterPro"/>
</dbReference>
<dbReference type="Pfam" id="PF00672">
    <property type="entry name" value="HAMP"/>
    <property type="match status" value="1"/>
</dbReference>
<dbReference type="Gene3D" id="6.10.340.10">
    <property type="match status" value="1"/>
</dbReference>
<proteinExistence type="predicted"/>
<dbReference type="eggNOG" id="COG3850">
    <property type="taxonomic scope" value="Bacteria"/>
</dbReference>
<evidence type="ECO:0000256" key="1">
    <source>
        <dbReference type="ARBA" id="ARBA00000085"/>
    </source>
</evidence>
<keyword evidence="6 11" id="KW-0418">Kinase</keyword>
<dbReference type="eggNOG" id="COG3920">
    <property type="taxonomic scope" value="Bacteria"/>
</dbReference>
<dbReference type="Pfam" id="PF08269">
    <property type="entry name" value="dCache_2"/>
    <property type="match status" value="1"/>
</dbReference>
<evidence type="ECO:0000313" key="12">
    <source>
        <dbReference type="Proteomes" id="UP000002318"/>
    </source>
</evidence>
<keyword evidence="9" id="KW-1133">Transmembrane helix</keyword>
<dbReference type="HOGENOM" id="CLU_455534_0_0_12"/>
<feature type="domain" description="HAMP" evidence="10">
    <location>
        <begin position="341"/>
        <end position="393"/>
    </location>
</feature>
<sequence>MSQHRSKGGSIKSRFIVIVLFSLLPFLLAVGSSTYVVYLLSADYLQTQMKSSTRTLHNLIGSLLRNSVRSYLRSKVEVGVDIVKEALREQGLADLPEEEWPVSLPPELEERLVNSLLSFHVGESGYYYGIRSDGTVFFHPDPKIAGSNQREREPVKEQLLLRNGYLEYRWRNSDEEEPKNKALYMAYIPELDWILSATSYREEFVHIIDLAALRRTINSVLIGKGGYSYVIDRAGTFIAHPYLYGKDARGYMPADEFSSILQRFYAEGEGIASYYWRTPSGNKRRLKIVNFKYIPDFDWIVATAFYWDEIGRPIHRIVFFNLLMAFLSSVVLFALVYRANTSIGRHLIRISEALERASAGDLSSRSAEGGPREIRELSKNVNRFLEELENKTGSLAASLEEKERLLQEIQHRVKNNLQMILSLINLQRNGVLTEEAVNALEKTHRRITGMAMVYDHLSRTREQMIGDRLSVRNFLEEYIAQIVSSHNSVSCNVVNRIDAVMFSRDLSIYCGMLVNELISAAIDSKAIGGQSVLIDTELCDEGENVRLTIKTDSAAFAEGDLPEEELVDVLSQQIHGTVHREVFDGGSRFEIRFPVGKAV</sequence>
<keyword evidence="7" id="KW-0067">ATP-binding</keyword>
<dbReference type="KEGG" id="ssm:Spirs_1359"/>
<dbReference type="EMBL" id="CP002116">
    <property type="protein sequence ID" value="ADK80486.1"/>
    <property type="molecule type" value="Genomic_DNA"/>
</dbReference>
<dbReference type="GO" id="GO:0016020">
    <property type="term" value="C:membrane"/>
    <property type="evidence" value="ECO:0007669"/>
    <property type="project" value="InterPro"/>
</dbReference>
<evidence type="ECO:0000313" key="11">
    <source>
        <dbReference type="EMBL" id="ADK80486.1"/>
    </source>
</evidence>
<dbReference type="Pfam" id="PF07568">
    <property type="entry name" value="HisKA_2"/>
    <property type="match status" value="1"/>
</dbReference>
<keyword evidence="12" id="KW-1185">Reference proteome</keyword>
<dbReference type="PANTHER" id="PTHR41523:SF8">
    <property type="entry name" value="ETHYLENE RESPONSE SENSOR PROTEIN"/>
    <property type="match status" value="1"/>
</dbReference>
<dbReference type="EC" id="2.7.13.3" evidence="2"/>
<dbReference type="RefSeq" id="WP_013253950.1">
    <property type="nucleotide sequence ID" value="NC_014364.1"/>
</dbReference>
<organism evidence="11 12">
    <name type="scientific">Sediminispirochaeta smaragdinae (strain DSM 11293 / JCM 15392 / SEBR 4228)</name>
    <name type="common">Spirochaeta smaragdinae</name>
    <dbReference type="NCBI Taxonomy" id="573413"/>
    <lineage>
        <taxon>Bacteria</taxon>
        <taxon>Pseudomonadati</taxon>
        <taxon>Spirochaetota</taxon>
        <taxon>Spirochaetia</taxon>
        <taxon>Spirochaetales</taxon>
        <taxon>Spirochaetaceae</taxon>
        <taxon>Sediminispirochaeta</taxon>
    </lineage>
</organism>
<evidence type="ECO:0000256" key="6">
    <source>
        <dbReference type="ARBA" id="ARBA00022777"/>
    </source>
</evidence>
<evidence type="ECO:0000256" key="5">
    <source>
        <dbReference type="ARBA" id="ARBA00022741"/>
    </source>
</evidence>
<name>E1R464_SEDSS</name>
<keyword evidence="9" id="KW-0472">Membrane</keyword>
<gene>
    <name evidence="11" type="ordered locus">Spirs_1359</name>
</gene>
<dbReference type="InterPro" id="IPR003660">
    <property type="entry name" value="HAMP_dom"/>
</dbReference>
<keyword evidence="9" id="KW-0812">Transmembrane</keyword>
<protein>
    <recommendedName>
        <fullName evidence="2">histidine kinase</fullName>
        <ecNumber evidence="2">2.7.13.3</ecNumber>
    </recommendedName>
</protein>
<keyword evidence="4" id="KW-0808">Transferase</keyword>
<comment type="catalytic activity">
    <reaction evidence="1">
        <text>ATP + protein L-histidine = ADP + protein N-phospho-L-histidine.</text>
        <dbReference type="EC" id="2.7.13.3"/>
    </reaction>
</comment>
<evidence type="ECO:0000256" key="8">
    <source>
        <dbReference type="SAM" id="Coils"/>
    </source>
</evidence>
<dbReference type="CDD" id="cd06225">
    <property type="entry name" value="HAMP"/>
    <property type="match status" value="1"/>
</dbReference>
<dbReference type="GO" id="GO:0005524">
    <property type="term" value="F:ATP binding"/>
    <property type="evidence" value="ECO:0007669"/>
    <property type="project" value="UniProtKB-KW"/>
</dbReference>
<dbReference type="Gene3D" id="3.30.450.20">
    <property type="entry name" value="PAS domain"/>
    <property type="match status" value="2"/>
</dbReference>
<dbReference type="AlphaFoldDB" id="E1R464"/>